<dbReference type="SMART" id="SM00034">
    <property type="entry name" value="CLECT"/>
    <property type="match status" value="1"/>
</dbReference>
<accession>A0A8C6NRE7</accession>
<dbReference type="KEGG" id="nfu:107382261"/>
<proteinExistence type="predicted"/>
<evidence type="ECO:0000313" key="4">
    <source>
        <dbReference type="Ensembl" id="ENSNFUP00015019919.1"/>
    </source>
</evidence>
<evidence type="ECO:0000256" key="1">
    <source>
        <dbReference type="ARBA" id="ARBA00023157"/>
    </source>
</evidence>
<keyword evidence="1" id="KW-1015">Disulfide bond</keyword>
<dbReference type="PANTHER" id="PTHR45784:SF8">
    <property type="entry name" value="C-TYPE MANNOSE RECEPTOR 2-RELATED"/>
    <property type="match status" value="1"/>
</dbReference>
<evidence type="ECO:0000259" key="2">
    <source>
        <dbReference type="PROSITE" id="PS50041"/>
    </source>
</evidence>
<dbReference type="AlphaFoldDB" id="A0A8C6NRE7"/>
<dbReference type="PROSITE" id="PS50041">
    <property type="entry name" value="C_TYPE_LECTIN_2"/>
    <property type="match status" value="2"/>
</dbReference>
<dbReference type="PROSITE" id="PS00615">
    <property type="entry name" value="C_TYPE_LECTIN_1"/>
    <property type="match status" value="1"/>
</dbReference>
<dbReference type="EMBL" id="JAAVVJ010000010">
    <property type="protein sequence ID" value="KAF7213186.1"/>
    <property type="molecule type" value="Genomic_DNA"/>
</dbReference>
<dbReference type="Gene3D" id="3.10.100.10">
    <property type="entry name" value="Mannose-Binding Protein A, subunit A"/>
    <property type="match status" value="2"/>
</dbReference>
<reference evidence="3" key="2">
    <citation type="submission" date="2020-03" db="EMBL/GenBank/DDBJ databases">
        <title>Intra-Species Differences in Population Size shape Life History and Genome Evolution.</title>
        <authorList>
            <person name="Willemsen D."/>
            <person name="Cui R."/>
            <person name="Valenzano D.R."/>
        </authorList>
    </citation>
    <scope>NUCLEOTIDE SEQUENCE</scope>
    <source>
        <strain evidence="3">GRZ</strain>
        <tissue evidence="3">Whole</tissue>
    </source>
</reference>
<feature type="domain" description="C-type lectin" evidence="2">
    <location>
        <begin position="131"/>
        <end position="249"/>
    </location>
</feature>
<dbReference type="PANTHER" id="PTHR45784">
    <property type="entry name" value="C-TYPE LECTIN DOMAIN FAMILY 20 MEMBER A-RELATED"/>
    <property type="match status" value="1"/>
</dbReference>
<gene>
    <name evidence="4" type="primary">LOC107382261</name>
    <name evidence="3" type="ORF">G4P62_007785</name>
</gene>
<name>A0A8C6NRE7_NOTFU</name>
<sequence length="249" mass="28780">MEKIVFRVIIVAGVCCLSTKHVHIQRSLSWADARKFCQANFINLSPLTSQLEEQVFRDTVGEEGIRGWIGLYWDQVNSSWKWSGGDIFSSWTDIYKDMNSDDKLPANNLPTANNIWWTRNKWISLDGTSTHWFFCLNLTVVQQEKTWEEALEHCNENHSNFTSLLSKTENLLAMNEINKTGINEPVWIGLRYLGDRWLWLNGDPLVYQAWSQGGDQDQLCPVTRRCGALTKNGTWENRDCQEKLPFICA</sequence>
<dbReference type="InterPro" id="IPR001304">
    <property type="entry name" value="C-type_lectin-like"/>
</dbReference>
<dbReference type="Proteomes" id="UP000822369">
    <property type="component" value="Chromosome 10"/>
</dbReference>
<reference evidence="4" key="1">
    <citation type="submission" date="2014-08" db="EMBL/GenBank/DDBJ databases">
        <authorList>
            <person name="Senf B."/>
            <person name="Petzold A."/>
            <person name="Downie B.R."/>
            <person name="Koch P."/>
            <person name="Platzer M."/>
        </authorList>
    </citation>
    <scope>NUCLEOTIDE SEQUENCE [LARGE SCALE GENOMIC DNA]</scope>
    <source>
        <strain evidence="4">GRZ</strain>
    </source>
</reference>
<feature type="domain" description="C-type lectin" evidence="2">
    <location>
        <begin position="11"/>
        <end position="136"/>
    </location>
</feature>
<evidence type="ECO:0000313" key="3">
    <source>
        <dbReference type="EMBL" id="KAF7213186.1"/>
    </source>
</evidence>
<dbReference type="GeneTree" id="ENSGT00940000163460"/>
<dbReference type="Ensembl" id="ENSNFUT00015020847.1">
    <property type="protein sequence ID" value="ENSNFUP00015019919.1"/>
    <property type="gene ID" value="ENSNFUG00015009653.1"/>
</dbReference>
<reference evidence="4" key="3">
    <citation type="submission" date="2025-05" db="UniProtKB">
        <authorList>
            <consortium name="Ensembl"/>
        </authorList>
    </citation>
    <scope>IDENTIFICATION</scope>
</reference>
<dbReference type="OMA" id="DENNGWM"/>
<dbReference type="Pfam" id="PF00059">
    <property type="entry name" value="Lectin_C"/>
    <property type="match status" value="2"/>
</dbReference>
<organism evidence="4 5">
    <name type="scientific">Nothobranchius furzeri</name>
    <name type="common">Turquoise killifish</name>
    <dbReference type="NCBI Taxonomy" id="105023"/>
    <lineage>
        <taxon>Eukaryota</taxon>
        <taxon>Metazoa</taxon>
        <taxon>Chordata</taxon>
        <taxon>Craniata</taxon>
        <taxon>Vertebrata</taxon>
        <taxon>Euteleostomi</taxon>
        <taxon>Actinopterygii</taxon>
        <taxon>Neopterygii</taxon>
        <taxon>Teleostei</taxon>
        <taxon>Neoteleostei</taxon>
        <taxon>Acanthomorphata</taxon>
        <taxon>Ovalentaria</taxon>
        <taxon>Atherinomorphae</taxon>
        <taxon>Cyprinodontiformes</taxon>
        <taxon>Nothobranchiidae</taxon>
        <taxon>Nothobranchius</taxon>
    </lineage>
</organism>
<keyword evidence="3" id="KW-0675">Receptor</keyword>
<dbReference type="SUPFAM" id="SSF56436">
    <property type="entry name" value="C-type lectin-like"/>
    <property type="match status" value="2"/>
</dbReference>
<dbReference type="Proteomes" id="UP000694548">
    <property type="component" value="Chromosome sgr08"/>
</dbReference>
<evidence type="ECO:0000313" key="5">
    <source>
        <dbReference type="Proteomes" id="UP000694548"/>
    </source>
</evidence>
<keyword evidence="5" id="KW-1185">Reference proteome</keyword>
<dbReference type="InterPro" id="IPR018378">
    <property type="entry name" value="C-type_lectin_CS"/>
</dbReference>
<protein>
    <submittedName>
        <fullName evidence="3 4">Secretory phospholipase A2 receptor-like</fullName>
    </submittedName>
</protein>
<dbReference type="InterPro" id="IPR016187">
    <property type="entry name" value="CTDL_fold"/>
</dbReference>
<dbReference type="InterPro" id="IPR016186">
    <property type="entry name" value="C-type_lectin-like/link_sf"/>
</dbReference>